<dbReference type="AlphaFoldDB" id="A0A7J7N0V6"/>
<sequence>MTSVLLSHRHNWSSGAHENLSKGRIYKVLFSGYSRLGIPYGASLFVQSPYASVSGHYYGRARYYGPVLSSTVDDGTDPSDSDDENRESESPQSDNKEANNELFREDLERIVGTDDSSFSGIDLATLIRTKYGRSYDVQLIKKEFMGKNLLALNVMWKYREQKSFPLTEEEYLLRLDDVANTLKCWGAVSHIRNSLAKSKERPRIGKAVSIFIDMDESGGRANEWIYK</sequence>
<evidence type="ECO:0000313" key="2">
    <source>
        <dbReference type="EMBL" id="KAF6160766.1"/>
    </source>
</evidence>
<protein>
    <submittedName>
        <fullName evidence="2">Uncharacterized protein</fullName>
    </submittedName>
</protein>
<dbReference type="Pfam" id="PF11267">
    <property type="entry name" value="DUF3067"/>
    <property type="match status" value="1"/>
</dbReference>
<proteinExistence type="predicted"/>
<dbReference type="PANTHER" id="PTHR35126:SF1">
    <property type="entry name" value="DUF3067 DOMAIN-CONTAINING PROTEIN"/>
    <property type="match status" value="1"/>
</dbReference>
<dbReference type="PANTHER" id="PTHR35126">
    <property type="entry name" value="SLR0598 PROTEIN"/>
    <property type="match status" value="1"/>
</dbReference>
<gene>
    <name evidence="2" type="ORF">GIB67_035967</name>
</gene>
<organism evidence="2 3">
    <name type="scientific">Kingdonia uniflora</name>
    <dbReference type="NCBI Taxonomy" id="39325"/>
    <lineage>
        <taxon>Eukaryota</taxon>
        <taxon>Viridiplantae</taxon>
        <taxon>Streptophyta</taxon>
        <taxon>Embryophyta</taxon>
        <taxon>Tracheophyta</taxon>
        <taxon>Spermatophyta</taxon>
        <taxon>Magnoliopsida</taxon>
        <taxon>Ranunculales</taxon>
        <taxon>Circaeasteraceae</taxon>
        <taxon>Kingdonia</taxon>
    </lineage>
</organism>
<dbReference type="Proteomes" id="UP000541444">
    <property type="component" value="Unassembled WGS sequence"/>
</dbReference>
<keyword evidence="3" id="KW-1185">Reference proteome</keyword>
<name>A0A7J7N0V6_9MAGN</name>
<feature type="compositionally biased region" description="Acidic residues" evidence="1">
    <location>
        <begin position="74"/>
        <end position="86"/>
    </location>
</feature>
<reference evidence="2 3" key="1">
    <citation type="journal article" date="2020" name="IScience">
        <title>Genome Sequencing of the Endangered Kingdonia uniflora (Circaeasteraceae, Ranunculales) Reveals Potential Mechanisms of Evolutionary Specialization.</title>
        <authorList>
            <person name="Sun Y."/>
            <person name="Deng T."/>
            <person name="Zhang A."/>
            <person name="Moore M.J."/>
            <person name="Landis J.B."/>
            <person name="Lin N."/>
            <person name="Zhang H."/>
            <person name="Zhang X."/>
            <person name="Huang J."/>
            <person name="Zhang X."/>
            <person name="Sun H."/>
            <person name="Wang H."/>
        </authorList>
    </citation>
    <scope>NUCLEOTIDE SEQUENCE [LARGE SCALE GENOMIC DNA]</scope>
    <source>
        <strain evidence="2">TB1705</strain>
        <tissue evidence="2">Leaf</tissue>
    </source>
</reference>
<dbReference type="Gene3D" id="3.30.428.40">
    <property type="entry name" value="Protein of unknown function DUF3067"/>
    <property type="match status" value="1"/>
</dbReference>
<accession>A0A7J7N0V6</accession>
<comment type="caution">
    <text evidence="2">The sequence shown here is derived from an EMBL/GenBank/DDBJ whole genome shotgun (WGS) entry which is preliminary data.</text>
</comment>
<dbReference type="InterPro" id="IPR021420">
    <property type="entry name" value="DUF3067"/>
</dbReference>
<evidence type="ECO:0000256" key="1">
    <source>
        <dbReference type="SAM" id="MobiDB-lite"/>
    </source>
</evidence>
<feature type="region of interest" description="Disordered" evidence="1">
    <location>
        <begin position="69"/>
        <end position="99"/>
    </location>
</feature>
<evidence type="ECO:0000313" key="3">
    <source>
        <dbReference type="Proteomes" id="UP000541444"/>
    </source>
</evidence>
<dbReference type="OrthoDB" id="5234at2759"/>
<dbReference type="EMBL" id="JACGCM010001155">
    <property type="protein sequence ID" value="KAF6160766.1"/>
    <property type="molecule type" value="Genomic_DNA"/>
</dbReference>